<organism evidence="3 4">
    <name type="scientific">Krasilnikovia cinnamomea</name>
    <dbReference type="NCBI Taxonomy" id="349313"/>
    <lineage>
        <taxon>Bacteria</taxon>
        <taxon>Bacillati</taxon>
        <taxon>Actinomycetota</taxon>
        <taxon>Actinomycetes</taxon>
        <taxon>Micromonosporales</taxon>
        <taxon>Micromonosporaceae</taxon>
        <taxon>Krasilnikovia</taxon>
    </lineage>
</organism>
<dbReference type="OrthoDB" id="3386401at2"/>
<sequence length="139" mass="14481">MITHLRRCRDDEGRIALFVVIMAFVVLVMIGLAVDGGGKVRALQRADNIAAEAARAAGEAIDLDQAATGGRKEVDPDRAVAAARQYLAAAGVSGNVTLSGDRQHVNVTVTAQYDPVILDLIGYGQLTVTGHGSAQLLTG</sequence>
<name>A0A4Q7Z998_9ACTN</name>
<dbReference type="Pfam" id="PF13400">
    <property type="entry name" value="Tad"/>
    <property type="match status" value="1"/>
</dbReference>
<evidence type="ECO:0000313" key="3">
    <source>
        <dbReference type="EMBL" id="RZU46634.1"/>
    </source>
</evidence>
<dbReference type="EMBL" id="SHKY01000002">
    <property type="protein sequence ID" value="RZU46634.1"/>
    <property type="molecule type" value="Genomic_DNA"/>
</dbReference>
<gene>
    <name evidence="3" type="ORF">EV385_6710</name>
</gene>
<evidence type="ECO:0000313" key="4">
    <source>
        <dbReference type="Proteomes" id="UP000292564"/>
    </source>
</evidence>
<evidence type="ECO:0000259" key="2">
    <source>
        <dbReference type="Pfam" id="PF13400"/>
    </source>
</evidence>
<dbReference type="Proteomes" id="UP000292564">
    <property type="component" value="Unassembled WGS sequence"/>
</dbReference>
<accession>A0A4Q7Z998</accession>
<proteinExistence type="predicted"/>
<keyword evidence="1" id="KW-0472">Membrane</keyword>
<dbReference type="RefSeq" id="WP_130513822.1">
    <property type="nucleotide sequence ID" value="NZ_SHKY01000002.1"/>
</dbReference>
<reference evidence="3 4" key="1">
    <citation type="submission" date="2019-02" db="EMBL/GenBank/DDBJ databases">
        <title>Sequencing the genomes of 1000 actinobacteria strains.</title>
        <authorList>
            <person name="Klenk H.-P."/>
        </authorList>
    </citation>
    <scope>NUCLEOTIDE SEQUENCE [LARGE SCALE GENOMIC DNA]</scope>
    <source>
        <strain evidence="3 4">DSM 45162</strain>
    </source>
</reference>
<keyword evidence="4" id="KW-1185">Reference proteome</keyword>
<feature type="transmembrane region" description="Helical" evidence="1">
    <location>
        <begin position="15"/>
        <end position="34"/>
    </location>
</feature>
<feature type="domain" description="Putative Flp pilus-assembly TadG-like N-terminal" evidence="2">
    <location>
        <begin position="13"/>
        <end position="58"/>
    </location>
</feature>
<protein>
    <submittedName>
        <fullName evidence="3">Putative Flp pilus-assembly TadE/G-like protein</fullName>
    </submittedName>
</protein>
<dbReference type="AlphaFoldDB" id="A0A4Q7Z998"/>
<comment type="caution">
    <text evidence="3">The sequence shown here is derived from an EMBL/GenBank/DDBJ whole genome shotgun (WGS) entry which is preliminary data.</text>
</comment>
<evidence type="ECO:0000256" key="1">
    <source>
        <dbReference type="SAM" id="Phobius"/>
    </source>
</evidence>
<keyword evidence="1" id="KW-1133">Transmembrane helix</keyword>
<keyword evidence="1" id="KW-0812">Transmembrane</keyword>
<dbReference type="InterPro" id="IPR028087">
    <property type="entry name" value="Tad_N"/>
</dbReference>